<keyword evidence="1" id="KW-0732">Signal</keyword>
<protein>
    <submittedName>
        <fullName evidence="2">Uncharacterized protein</fullName>
    </submittedName>
</protein>
<name>A0AAD4PUX4_9EURO</name>
<gene>
    <name evidence="2" type="ORF">BGW36DRAFT_432432</name>
</gene>
<feature type="signal peptide" evidence="1">
    <location>
        <begin position="1"/>
        <end position="18"/>
    </location>
</feature>
<organism evidence="2 3">
    <name type="scientific">Talaromyces proteolyticus</name>
    <dbReference type="NCBI Taxonomy" id="1131652"/>
    <lineage>
        <taxon>Eukaryota</taxon>
        <taxon>Fungi</taxon>
        <taxon>Dikarya</taxon>
        <taxon>Ascomycota</taxon>
        <taxon>Pezizomycotina</taxon>
        <taxon>Eurotiomycetes</taxon>
        <taxon>Eurotiomycetidae</taxon>
        <taxon>Eurotiales</taxon>
        <taxon>Trichocomaceae</taxon>
        <taxon>Talaromyces</taxon>
        <taxon>Talaromyces sect. Bacilispori</taxon>
    </lineage>
</organism>
<accession>A0AAD4PUX4</accession>
<sequence>MKSIILPLTFFFATSSNALVGISWNIGNGPSSGLTDITFPMNIANAPHTTGFYFAQQFGFNGESDVGYIGLQPRPDSGSNSVIHAAFSSFVSGTTTDDSNCSDGADGGAGVSCSIEINGDYSHTFDLVVQNTSGQTWTGTLVDTVTGQETHIGSWSLPSGASGIKSSQVGFVEYYPWNSGTHSCDQLPKTEVTFGIPTTTNSGAGSLGSAYEYGDCVGKVGFSSSQTSSGVEVTVGF</sequence>
<evidence type="ECO:0000256" key="1">
    <source>
        <dbReference type="SAM" id="SignalP"/>
    </source>
</evidence>
<dbReference type="EMBL" id="JAJTJA010000013">
    <property type="protein sequence ID" value="KAH8690639.1"/>
    <property type="molecule type" value="Genomic_DNA"/>
</dbReference>
<dbReference type="AlphaFoldDB" id="A0AAD4PUX4"/>
<dbReference type="GeneID" id="70251421"/>
<comment type="caution">
    <text evidence="2">The sequence shown here is derived from an EMBL/GenBank/DDBJ whole genome shotgun (WGS) entry which is preliminary data.</text>
</comment>
<evidence type="ECO:0000313" key="3">
    <source>
        <dbReference type="Proteomes" id="UP001201262"/>
    </source>
</evidence>
<evidence type="ECO:0000313" key="2">
    <source>
        <dbReference type="EMBL" id="KAH8690639.1"/>
    </source>
</evidence>
<dbReference type="Proteomes" id="UP001201262">
    <property type="component" value="Unassembled WGS sequence"/>
</dbReference>
<proteinExistence type="predicted"/>
<reference evidence="2" key="1">
    <citation type="submission" date="2021-12" db="EMBL/GenBank/DDBJ databases">
        <title>Convergent genome expansion in fungi linked to evolution of root-endophyte symbiosis.</title>
        <authorList>
            <consortium name="DOE Joint Genome Institute"/>
            <person name="Ke Y.-H."/>
            <person name="Bonito G."/>
            <person name="Liao H.-L."/>
            <person name="Looney B."/>
            <person name="Rojas-Flechas A."/>
            <person name="Nash J."/>
            <person name="Hameed K."/>
            <person name="Schadt C."/>
            <person name="Martin F."/>
            <person name="Crous P.W."/>
            <person name="Miettinen O."/>
            <person name="Magnuson J.K."/>
            <person name="Labbe J."/>
            <person name="Jacobson D."/>
            <person name="Doktycz M.J."/>
            <person name="Veneault-Fourrey C."/>
            <person name="Kuo A."/>
            <person name="Mondo S."/>
            <person name="Calhoun S."/>
            <person name="Riley R."/>
            <person name="Ohm R."/>
            <person name="LaButti K."/>
            <person name="Andreopoulos B."/>
            <person name="Pangilinan J."/>
            <person name="Nolan M."/>
            <person name="Tritt A."/>
            <person name="Clum A."/>
            <person name="Lipzen A."/>
            <person name="Daum C."/>
            <person name="Barry K."/>
            <person name="Grigoriev I.V."/>
            <person name="Vilgalys R."/>
        </authorList>
    </citation>
    <scope>NUCLEOTIDE SEQUENCE</scope>
    <source>
        <strain evidence="2">PMI_201</strain>
    </source>
</reference>
<dbReference type="RefSeq" id="XP_046066835.1">
    <property type="nucleotide sequence ID" value="XM_046221134.1"/>
</dbReference>
<feature type="chain" id="PRO_5041936207" evidence="1">
    <location>
        <begin position="19"/>
        <end position="237"/>
    </location>
</feature>
<keyword evidence="3" id="KW-1185">Reference proteome</keyword>